<evidence type="ECO:0000256" key="4">
    <source>
        <dbReference type="ARBA" id="ARBA00023136"/>
    </source>
</evidence>
<dbReference type="Proteomes" id="UP000662931">
    <property type="component" value="Chromosome 1"/>
</dbReference>
<feature type="transmembrane region" description="Helical" evidence="6">
    <location>
        <begin position="354"/>
        <end position="376"/>
    </location>
</feature>
<evidence type="ECO:0000256" key="1">
    <source>
        <dbReference type="ARBA" id="ARBA00004141"/>
    </source>
</evidence>
<dbReference type="GO" id="GO:0005886">
    <property type="term" value="C:plasma membrane"/>
    <property type="evidence" value="ECO:0007669"/>
    <property type="project" value="TreeGrafter"/>
</dbReference>
<evidence type="ECO:0000313" key="9">
    <source>
        <dbReference type="Proteomes" id="UP000662931"/>
    </source>
</evidence>
<organism evidence="8 9">
    <name type="scientific">Eeniella nana</name>
    <name type="common">Yeast</name>
    <name type="synonym">Brettanomyces nanus</name>
    <dbReference type="NCBI Taxonomy" id="13502"/>
    <lineage>
        <taxon>Eukaryota</taxon>
        <taxon>Fungi</taxon>
        <taxon>Dikarya</taxon>
        <taxon>Ascomycota</taxon>
        <taxon>Saccharomycotina</taxon>
        <taxon>Pichiomycetes</taxon>
        <taxon>Pichiales</taxon>
        <taxon>Pichiaceae</taxon>
        <taxon>Brettanomyces</taxon>
    </lineage>
</organism>
<keyword evidence="2 6" id="KW-0812">Transmembrane</keyword>
<dbReference type="EMBL" id="CP064812">
    <property type="protein sequence ID" value="QPG73871.1"/>
    <property type="molecule type" value="Genomic_DNA"/>
</dbReference>
<feature type="transmembrane region" description="Helical" evidence="6">
    <location>
        <begin position="540"/>
        <end position="561"/>
    </location>
</feature>
<proteinExistence type="predicted"/>
<reference evidence="8" key="1">
    <citation type="submission" date="2020-10" db="EMBL/GenBank/DDBJ databases">
        <authorList>
            <person name="Roach M.J.R."/>
        </authorList>
    </citation>
    <scope>NUCLEOTIDE SEQUENCE</scope>
    <source>
        <strain evidence="8">CBS 1945</strain>
    </source>
</reference>
<accession>A0A875RWX6</accession>
<feature type="transmembrane region" description="Helical" evidence="6">
    <location>
        <begin position="478"/>
        <end position="500"/>
    </location>
</feature>
<dbReference type="Pfam" id="PF07690">
    <property type="entry name" value="MFS_1"/>
    <property type="match status" value="1"/>
</dbReference>
<dbReference type="GO" id="GO:0022857">
    <property type="term" value="F:transmembrane transporter activity"/>
    <property type="evidence" value="ECO:0007669"/>
    <property type="project" value="InterPro"/>
</dbReference>
<keyword evidence="3 6" id="KW-1133">Transmembrane helix</keyword>
<feature type="compositionally biased region" description="Basic and acidic residues" evidence="5">
    <location>
        <begin position="270"/>
        <end position="285"/>
    </location>
</feature>
<feature type="transmembrane region" description="Helical" evidence="6">
    <location>
        <begin position="199"/>
        <end position="220"/>
    </location>
</feature>
<feature type="transmembrane region" description="Helical" evidence="6">
    <location>
        <begin position="512"/>
        <end position="534"/>
    </location>
</feature>
<dbReference type="RefSeq" id="XP_038777436.1">
    <property type="nucleotide sequence ID" value="XM_038921508.1"/>
</dbReference>
<feature type="transmembrane region" description="Helical" evidence="6">
    <location>
        <begin position="405"/>
        <end position="425"/>
    </location>
</feature>
<gene>
    <name evidence="8" type="ORF">FOA43_001186</name>
</gene>
<protein>
    <recommendedName>
        <fullName evidence="7">Major facilitator superfamily (MFS) profile domain-containing protein</fullName>
    </recommendedName>
</protein>
<dbReference type="KEGG" id="bnn:FOA43_001186"/>
<dbReference type="PANTHER" id="PTHR23502">
    <property type="entry name" value="MAJOR FACILITATOR SUPERFAMILY"/>
    <property type="match status" value="1"/>
</dbReference>
<feature type="domain" description="Major facilitator superfamily (MFS) profile" evidence="7">
    <location>
        <begin position="71"/>
        <end position="565"/>
    </location>
</feature>
<dbReference type="AlphaFoldDB" id="A0A875RWX6"/>
<dbReference type="GO" id="GO:0000324">
    <property type="term" value="C:fungal-type vacuole"/>
    <property type="evidence" value="ECO:0007669"/>
    <property type="project" value="TreeGrafter"/>
</dbReference>
<feature type="transmembrane region" description="Helical" evidence="6">
    <location>
        <begin position="446"/>
        <end position="466"/>
    </location>
</feature>
<dbReference type="SUPFAM" id="SSF103473">
    <property type="entry name" value="MFS general substrate transporter"/>
    <property type="match status" value="1"/>
</dbReference>
<evidence type="ECO:0000256" key="6">
    <source>
        <dbReference type="SAM" id="Phobius"/>
    </source>
</evidence>
<keyword evidence="9" id="KW-1185">Reference proteome</keyword>
<dbReference type="OrthoDB" id="5215911at2759"/>
<dbReference type="InterPro" id="IPR036259">
    <property type="entry name" value="MFS_trans_sf"/>
</dbReference>
<dbReference type="PANTHER" id="PTHR23502:SF34">
    <property type="entry name" value="PROTEIN HOL1"/>
    <property type="match status" value="1"/>
</dbReference>
<evidence type="ECO:0000256" key="3">
    <source>
        <dbReference type="ARBA" id="ARBA00022989"/>
    </source>
</evidence>
<feature type="compositionally biased region" description="Low complexity" evidence="5">
    <location>
        <begin position="286"/>
        <end position="305"/>
    </location>
</feature>
<dbReference type="Gene3D" id="1.20.1250.20">
    <property type="entry name" value="MFS general substrate transporter like domains"/>
    <property type="match status" value="1"/>
</dbReference>
<keyword evidence="4 6" id="KW-0472">Membrane</keyword>
<feature type="transmembrane region" description="Helical" evidence="6">
    <location>
        <begin position="226"/>
        <end position="247"/>
    </location>
</feature>
<comment type="subcellular location">
    <subcellularLocation>
        <location evidence="1">Membrane</location>
        <topology evidence="1">Multi-pass membrane protein</topology>
    </subcellularLocation>
</comment>
<feature type="region of interest" description="Disordered" evidence="5">
    <location>
        <begin position="264"/>
        <end position="305"/>
    </location>
</feature>
<name>A0A875RWX6_EENNA</name>
<dbReference type="PROSITE" id="PS50850">
    <property type="entry name" value="MFS"/>
    <property type="match status" value="1"/>
</dbReference>
<evidence type="ECO:0000256" key="2">
    <source>
        <dbReference type="ARBA" id="ARBA00022692"/>
    </source>
</evidence>
<evidence type="ECO:0000259" key="7">
    <source>
        <dbReference type="PROSITE" id="PS50850"/>
    </source>
</evidence>
<dbReference type="GeneID" id="62194587"/>
<feature type="transmembrane region" description="Helical" evidence="6">
    <location>
        <begin position="140"/>
        <end position="158"/>
    </location>
</feature>
<evidence type="ECO:0000256" key="5">
    <source>
        <dbReference type="SAM" id="MobiDB-lite"/>
    </source>
</evidence>
<evidence type="ECO:0000313" key="8">
    <source>
        <dbReference type="EMBL" id="QPG73871.1"/>
    </source>
</evidence>
<dbReference type="InterPro" id="IPR011701">
    <property type="entry name" value="MFS"/>
</dbReference>
<feature type="transmembrane region" description="Helical" evidence="6">
    <location>
        <begin position="110"/>
        <end position="128"/>
    </location>
</feature>
<dbReference type="InterPro" id="IPR020846">
    <property type="entry name" value="MFS_dom"/>
</dbReference>
<sequence length="592" mass="65676">MSTEGNEKFTNKYHPDFVPGTINFMLDKVDANNLQNMDKGSRLKITEKGIVLHPQPSDSPNDPLNWGRWTKLYQFILLCFITGFTAATSNDAGAIQDSMNEIYNISYDSMNTGAGVLFASIGLCTFILGPTSSLYGRKLTYVICIVLGLIGAIWFGYAKSTSDTIWSQLFVGASEGCAEATVQLSISDMYFAHQLSGSLTVYILATSIGTYLGPLIAGFIVEYASFRWVGWSAAIISGGLILVMAFTQYETQFDRSKYYGKLDSSSIPRDSNKRLSNDDEKKKQDNNASEELMSSSSFNSNRSNNSNAVVDPEAHAGVYGTGTEEVRISFWKRIQLITPSSNLQGTGFRQYFKLLFLMLRVFWFPPVLLSGILWGLQDAFLTFYLTTEDNQYYDPPFSYSDTGVALMNIPCVIGAIIGCVYAGLFSDQVVLRIAKSRGGIHEAEDYLWMLITILIVNPIGLMVFAVGTDREWDWRITYTVGLGFIGFSFGCAGDIAMSYLMSSYPEMILEGMIGVSLINNGIGCIFTFACSPWLDAMGNTNTYAVLSALQVAACLMIIPYMKYGKKMRLWTKDYYIRYIEARDGVSSGINKL</sequence>